<evidence type="ECO:0000313" key="8">
    <source>
        <dbReference type="EMBL" id="TET80959.1"/>
    </source>
</evidence>
<proteinExistence type="inferred from homology"/>
<evidence type="ECO:0000313" key="9">
    <source>
        <dbReference type="Proteomes" id="UP000315534"/>
    </source>
</evidence>
<comment type="similarity">
    <text evidence="1 5">Belongs to the peptidase S8 family.</text>
</comment>
<dbReference type="PRINTS" id="PR00723">
    <property type="entry name" value="SUBTILISIN"/>
</dbReference>
<evidence type="ECO:0000259" key="7">
    <source>
        <dbReference type="Pfam" id="PF00082"/>
    </source>
</evidence>
<feature type="non-terminal residue" evidence="8">
    <location>
        <position position="328"/>
    </location>
</feature>
<evidence type="ECO:0000256" key="1">
    <source>
        <dbReference type="ARBA" id="ARBA00011073"/>
    </source>
</evidence>
<evidence type="ECO:0000256" key="4">
    <source>
        <dbReference type="ARBA" id="ARBA00022825"/>
    </source>
</evidence>
<evidence type="ECO:0000256" key="6">
    <source>
        <dbReference type="SAM" id="SignalP"/>
    </source>
</evidence>
<reference evidence="8 9" key="1">
    <citation type="submission" date="2019-03" db="EMBL/GenBank/DDBJ databases">
        <title>Metabolic potential of uncultured bacteria and archaea associated with petroleum seepage in deep-sea sediments.</title>
        <authorList>
            <person name="Dong X."/>
            <person name="Hubert C."/>
        </authorList>
    </citation>
    <scope>NUCLEOTIDE SEQUENCE [LARGE SCALE GENOMIC DNA]</scope>
    <source>
        <strain evidence="8">E29_bin36</strain>
    </source>
</reference>
<dbReference type="PROSITE" id="PS51892">
    <property type="entry name" value="SUBTILASE"/>
    <property type="match status" value="1"/>
</dbReference>
<keyword evidence="3" id="KW-0378">Hydrolase</keyword>
<protein>
    <recommendedName>
        <fullName evidence="7">Peptidase S8/S53 domain-containing protein</fullName>
    </recommendedName>
</protein>
<dbReference type="InterPro" id="IPR000209">
    <property type="entry name" value="Peptidase_S8/S53_dom"/>
</dbReference>
<dbReference type="GO" id="GO:0006508">
    <property type="term" value="P:proteolysis"/>
    <property type="evidence" value="ECO:0007669"/>
    <property type="project" value="UniProtKB-KW"/>
</dbReference>
<dbReference type="GO" id="GO:0004252">
    <property type="term" value="F:serine-type endopeptidase activity"/>
    <property type="evidence" value="ECO:0007669"/>
    <property type="project" value="InterPro"/>
</dbReference>
<evidence type="ECO:0000256" key="2">
    <source>
        <dbReference type="ARBA" id="ARBA00022670"/>
    </source>
</evidence>
<comment type="caution">
    <text evidence="8">The sequence shown here is derived from an EMBL/GenBank/DDBJ whole genome shotgun (WGS) entry which is preliminary data.</text>
</comment>
<comment type="caution">
    <text evidence="5">Lacks conserved residue(s) required for the propagation of feature annotation.</text>
</comment>
<dbReference type="AlphaFoldDB" id="A0A523XPW3"/>
<dbReference type="InterPro" id="IPR022398">
    <property type="entry name" value="Peptidase_S8_His-AS"/>
</dbReference>
<feature type="domain" description="Peptidase S8/S53" evidence="7">
    <location>
        <begin position="179"/>
        <end position="315"/>
    </location>
</feature>
<dbReference type="InterPro" id="IPR050131">
    <property type="entry name" value="Peptidase_S8_subtilisin-like"/>
</dbReference>
<keyword evidence="4" id="KW-0720">Serine protease</keyword>
<keyword evidence="6" id="KW-0732">Signal</keyword>
<sequence length="328" mass="35491">MRTMRTLAVATMMVLLVAPNVVARGVMGPDLAEMVNLAKEDELIPVNVVLREQADPGMLANLTRGMDRKTRKMAVVSELKRFSSEQQEVILSYLELASAKGLAERVTPFWVLNAIHVEATPQLIDDLLFMDEVWYVESSLLKGDPFPTSPTTLTAPQPDTAWGVLKINAPAVWLDGYTGDGIVIGVIDTGVNHHHVDLLDHLWTDPNYPNHGWDFLDNDDDPMDTAGHGTHCAGTVAGDGTAGSHTGVAPDAQIMAMRVRTVADSIAEDQMWAAMQFAVSPPLSPSHGADVISMSLGFRYAWDPRRAAWRTACTNVGLAGIPMLVAAG</sequence>
<dbReference type="SUPFAM" id="SSF52743">
    <property type="entry name" value="Subtilisin-like"/>
    <property type="match status" value="1"/>
</dbReference>
<dbReference type="InterPro" id="IPR023827">
    <property type="entry name" value="Peptidase_S8_Asp-AS"/>
</dbReference>
<dbReference type="InterPro" id="IPR015500">
    <property type="entry name" value="Peptidase_S8_subtilisin-rel"/>
</dbReference>
<organism evidence="8 9">
    <name type="scientific">candidate division TA06 bacterium</name>
    <dbReference type="NCBI Taxonomy" id="2250710"/>
    <lineage>
        <taxon>Bacteria</taxon>
        <taxon>Bacteria division TA06</taxon>
    </lineage>
</organism>
<feature type="signal peptide" evidence="6">
    <location>
        <begin position="1"/>
        <end position="23"/>
    </location>
</feature>
<evidence type="ECO:0000256" key="5">
    <source>
        <dbReference type="PROSITE-ProRule" id="PRU01240"/>
    </source>
</evidence>
<accession>A0A523XPW3</accession>
<dbReference type="PANTHER" id="PTHR43806">
    <property type="entry name" value="PEPTIDASE S8"/>
    <property type="match status" value="1"/>
</dbReference>
<evidence type="ECO:0000256" key="3">
    <source>
        <dbReference type="ARBA" id="ARBA00022801"/>
    </source>
</evidence>
<gene>
    <name evidence="8" type="ORF">E3J38_04725</name>
</gene>
<dbReference type="PROSITE" id="PS00137">
    <property type="entry name" value="SUBTILASE_HIS"/>
    <property type="match status" value="1"/>
</dbReference>
<dbReference type="EMBL" id="SOIP01000283">
    <property type="protein sequence ID" value="TET80959.1"/>
    <property type="molecule type" value="Genomic_DNA"/>
</dbReference>
<dbReference type="PANTHER" id="PTHR43806:SF11">
    <property type="entry name" value="CEREVISIN-RELATED"/>
    <property type="match status" value="1"/>
</dbReference>
<dbReference type="Proteomes" id="UP000315534">
    <property type="component" value="Unassembled WGS sequence"/>
</dbReference>
<dbReference type="PROSITE" id="PS00136">
    <property type="entry name" value="SUBTILASE_ASP"/>
    <property type="match status" value="1"/>
</dbReference>
<dbReference type="Pfam" id="PF00082">
    <property type="entry name" value="Peptidase_S8"/>
    <property type="match status" value="1"/>
</dbReference>
<keyword evidence="2" id="KW-0645">Protease</keyword>
<dbReference type="Gene3D" id="3.40.50.200">
    <property type="entry name" value="Peptidase S8/S53 domain"/>
    <property type="match status" value="1"/>
</dbReference>
<name>A0A523XPW3_UNCT6</name>
<dbReference type="InterPro" id="IPR036852">
    <property type="entry name" value="Peptidase_S8/S53_dom_sf"/>
</dbReference>
<feature type="chain" id="PRO_5021999030" description="Peptidase S8/S53 domain-containing protein" evidence="6">
    <location>
        <begin position="24"/>
        <end position="328"/>
    </location>
</feature>